<dbReference type="InterPro" id="IPR013196">
    <property type="entry name" value="HTH_11"/>
</dbReference>
<dbReference type="Gene3D" id="1.10.10.10">
    <property type="entry name" value="Winged helix-like DNA-binding domain superfamily/Winged helix DNA-binding domain"/>
    <property type="match status" value="1"/>
</dbReference>
<dbReference type="InterPro" id="IPR036388">
    <property type="entry name" value="WH-like_DNA-bd_sf"/>
</dbReference>
<protein>
    <submittedName>
        <fullName evidence="3">HTH domain-containing protein</fullName>
    </submittedName>
</protein>
<proteinExistence type="predicted"/>
<sequence>MLSENQERLLDYLSTADRWVEAGELADRLGVTTRSVRNYVTAVRERSTVGVASSPDGYRIDAGSYARHLATRSGGDPQGTPRDRLHALVRRL</sequence>
<evidence type="ECO:0000256" key="1">
    <source>
        <dbReference type="SAM" id="MobiDB-lite"/>
    </source>
</evidence>
<organism evidence="3 4">
    <name type="scientific">Clavibacter michiganensis subsp. insidiosus</name>
    <dbReference type="NCBI Taxonomy" id="33014"/>
    <lineage>
        <taxon>Bacteria</taxon>
        <taxon>Bacillati</taxon>
        <taxon>Actinomycetota</taxon>
        <taxon>Actinomycetes</taxon>
        <taxon>Micrococcales</taxon>
        <taxon>Microbacteriaceae</taxon>
        <taxon>Clavibacter</taxon>
    </lineage>
</organism>
<dbReference type="AlphaFoldDB" id="A0A399PM60"/>
<dbReference type="SUPFAM" id="SSF46785">
    <property type="entry name" value="Winged helix' DNA-binding domain"/>
    <property type="match status" value="1"/>
</dbReference>
<comment type="caution">
    <text evidence="3">The sequence shown here is derived from an EMBL/GenBank/DDBJ whole genome shotgun (WGS) entry which is preliminary data.</text>
</comment>
<dbReference type="Proteomes" id="UP000266634">
    <property type="component" value="Unassembled WGS sequence"/>
</dbReference>
<evidence type="ECO:0000259" key="2">
    <source>
        <dbReference type="Pfam" id="PF08279"/>
    </source>
</evidence>
<evidence type="ECO:0000313" key="4">
    <source>
        <dbReference type="Proteomes" id="UP000266634"/>
    </source>
</evidence>
<gene>
    <name evidence="3" type="ORF">DZF93_16850</name>
</gene>
<dbReference type="InterPro" id="IPR036390">
    <property type="entry name" value="WH_DNA-bd_sf"/>
</dbReference>
<name>A0A399PM60_9MICO</name>
<feature type="region of interest" description="Disordered" evidence="1">
    <location>
        <begin position="70"/>
        <end position="92"/>
    </location>
</feature>
<dbReference type="Pfam" id="PF08279">
    <property type="entry name" value="HTH_11"/>
    <property type="match status" value="1"/>
</dbReference>
<reference evidence="3 4" key="1">
    <citation type="submission" date="2018-08" db="EMBL/GenBank/DDBJ databases">
        <title>Genome Sequence of Clavibacter michiganensis Subspecies type strains, and the Atypical Peach-Colored Strains Isolated from Tomato.</title>
        <authorList>
            <person name="Osdaghi E."/>
            <person name="Portier P."/>
            <person name="Briand M."/>
            <person name="Jacques M.-A."/>
        </authorList>
    </citation>
    <scope>NUCLEOTIDE SEQUENCE [LARGE SCALE GENOMIC DNA]</scope>
    <source>
        <strain evidence="3 4">CFBP 6488</strain>
    </source>
</reference>
<feature type="non-terminal residue" evidence="3">
    <location>
        <position position="92"/>
    </location>
</feature>
<evidence type="ECO:0000313" key="3">
    <source>
        <dbReference type="EMBL" id="RIJ06712.1"/>
    </source>
</evidence>
<feature type="domain" description="Helix-turn-helix type 11" evidence="2">
    <location>
        <begin position="6"/>
        <end position="59"/>
    </location>
</feature>
<dbReference type="EMBL" id="QWEA01001086">
    <property type="protein sequence ID" value="RIJ06712.1"/>
    <property type="molecule type" value="Genomic_DNA"/>
</dbReference>
<accession>A0A399PM60</accession>